<accession>A0A0H4T5D7</accession>
<protein>
    <submittedName>
        <fullName evidence="1">Uncharacterized protein</fullName>
    </submittedName>
</protein>
<reference evidence="1" key="1">
    <citation type="journal article" date="2015" name="ISME J.">
        <title>Aquifer environment selects for microbial species cohorts in sediment and groundwater.</title>
        <authorList>
            <person name="Hug L.A."/>
            <person name="Thomas B.C."/>
            <person name="Brown C.T."/>
            <person name="Frischkorn K.R."/>
            <person name="Williams K.H."/>
            <person name="Tringe S.G."/>
            <person name="Banfield J.F."/>
        </authorList>
    </citation>
    <scope>NUCLEOTIDE SEQUENCE</scope>
</reference>
<dbReference type="AlphaFoldDB" id="A0A0H4T5D7"/>
<name>A0A0H4T5D7_9BACT</name>
<organism evidence="1">
    <name type="scientific">uncultured Microgenomates bacterium Rifle_16ft_4_minimus_37836</name>
    <dbReference type="NCBI Taxonomy" id="1665115"/>
    <lineage>
        <taxon>Bacteria</taxon>
        <taxon>Candidatus Microgenomatota</taxon>
        <taxon>environmental samples</taxon>
    </lineage>
</organism>
<sequence>MAEDSSEITEQTIETNPSRAAKSEVVRGITYERIPFPTNGKFVKAFLDAHPEVKVSQELWPDLIEANSGQSEVTMLFPGYKEAHTKSIMRGRTVHNLVEQLGDTIGFVDWMNTTHIEELIARGLADHFEEKGYKGVKMFGASHGGYFALKLASYFEKFKEEGFDIPIESIVVAVAPTSRSCFKTKVPLDPDLAIGAGHMVLDGFFHKTVGLRVRVPEFARRPRSDLVRLLAVTKEPFRKGDFPEGMVVHYFCYRCP</sequence>
<dbReference type="EMBL" id="KT007005">
    <property type="protein sequence ID" value="AKQ02918.1"/>
    <property type="molecule type" value="Genomic_DNA"/>
</dbReference>
<evidence type="ECO:0000313" key="1">
    <source>
        <dbReference type="EMBL" id="AKQ02918.1"/>
    </source>
</evidence>
<proteinExistence type="predicted"/>